<evidence type="ECO:0000259" key="9">
    <source>
        <dbReference type="SMART" id="SM00532"/>
    </source>
</evidence>
<dbReference type="NCBIfam" id="NF005987">
    <property type="entry name" value="PRK08097.1"/>
    <property type="match status" value="1"/>
</dbReference>
<dbReference type="RefSeq" id="WP_045163970.1">
    <property type="nucleotide sequence ID" value="NZ_JYHV01000037.1"/>
</dbReference>
<dbReference type="PANTHER" id="PTHR47810">
    <property type="entry name" value="DNA LIGASE"/>
    <property type="match status" value="1"/>
</dbReference>
<comment type="similarity">
    <text evidence="7">Belongs to the NAD-dependent DNA ligase family. LigB subfamily.</text>
</comment>
<dbReference type="PATRIC" id="fig|316.101.peg.2853"/>
<dbReference type="InterPro" id="IPR004150">
    <property type="entry name" value="NAD_DNA_ligase_OB"/>
</dbReference>
<dbReference type="PANTHER" id="PTHR47810:SF1">
    <property type="entry name" value="DNA LIGASE B"/>
    <property type="match status" value="1"/>
</dbReference>
<feature type="domain" description="NAD-dependent DNA ligase N-terminal" evidence="9">
    <location>
        <begin position="27"/>
        <end position="426"/>
    </location>
</feature>
<evidence type="ECO:0000256" key="5">
    <source>
        <dbReference type="ARBA" id="ARBA00023204"/>
    </source>
</evidence>
<keyword evidence="1 7" id="KW-0436">Ligase</keyword>
<evidence type="ECO:0000313" key="11">
    <source>
        <dbReference type="Proteomes" id="UP000032487"/>
    </source>
</evidence>
<dbReference type="EC" id="6.5.1.2" evidence="7"/>
<keyword evidence="4 7" id="KW-0520">NAD</keyword>
<evidence type="ECO:0000256" key="1">
    <source>
        <dbReference type="ARBA" id="ARBA00022598"/>
    </source>
</evidence>
<dbReference type="Pfam" id="PF03120">
    <property type="entry name" value="OB_DNA_ligase"/>
    <property type="match status" value="1"/>
</dbReference>
<dbReference type="GO" id="GO:0006281">
    <property type="term" value="P:DNA repair"/>
    <property type="evidence" value="ECO:0007669"/>
    <property type="project" value="UniProtKB-KW"/>
</dbReference>
<evidence type="ECO:0000256" key="3">
    <source>
        <dbReference type="ARBA" id="ARBA00022763"/>
    </source>
</evidence>
<feature type="signal peptide" evidence="8">
    <location>
        <begin position="1"/>
        <end position="18"/>
    </location>
</feature>
<dbReference type="Proteomes" id="UP000032487">
    <property type="component" value="Unassembled WGS sequence"/>
</dbReference>
<name>A0A0D9AEK6_STUST</name>
<dbReference type="InterPro" id="IPR001679">
    <property type="entry name" value="DNA_ligase"/>
</dbReference>
<reference evidence="10 11" key="1">
    <citation type="submission" date="2015-02" db="EMBL/GenBank/DDBJ databases">
        <title>Draft genome sequence of Pseudomonas stutzeri NT0128 isolated from wheat (Triticum turgidum) rhizosphere.</title>
        <authorList>
            <person name="Tovi N."/>
            <person name="Frenk S."/>
            <person name="Hadar Y."/>
            <person name="Minz D."/>
        </authorList>
    </citation>
    <scope>NUCLEOTIDE SEQUENCE [LARGE SCALE GENOMIC DNA]</scope>
    <source>
        <strain evidence="10 11">NT0128</strain>
    </source>
</reference>
<dbReference type="GO" id="GO:0003911">
    <property type="term" value="F:DNA ligase (NAD+) activity"/>
    <property type="evidence" value="ECO:0007669"/>
    <property type="project" value="UniProtKB-UniRule"/>
</dbReference>
<dbReference type="InterPro" id="IPR013839">
    <property type="entry name" value="DNAligase_adenylation"/>
</dbReference>
<evidence type="ECO:0000256" key="4">
    <source>
        <dbReference type="ARBA" id="ARBA00023027"/>
    </source>
</evidence>
<dbReference type="GO" id="GO:0006260">
    <property type="term" value="P:DNA replication"/>
    <property type="evidence" value="ECO:0007669"/>
    <property type="project" value="UniProtKB-KW"/>
</dbReference>
<dbReference type="SUPFAM" id="SSF47781">
    <property type="entry name" value="RuvA domain 2-like"/>
    <property type="match status" value="1"/>
</dbReference>
<dbReference type="InterPro" id="IPR020923">
    <property type="entry name" value="DNA_ligase_B"/>
</dbReference>
<dbReference type="Gene3D" id="1.10.150.20">
    <property type="entry name" value="5' to 3' exonuclease, C-terminal subdomain"/>
    <property type="match status" value="2"/>
</dbReference>
<feature type="chain" id="PRO_5002338295" description="DNA ligase B" evidence="8">
    <location>
        <begin position="19"/>
        <end position="556"/>
    </location>
</feature>
<dbReference type="AlphaFoldDB" id="A0A0D9AEK6"/>
<dbReference type="SMART" id="SM00532">
    <property type="entry name" value="LIGANc"/>
    <property type="match status" value="1"/>
</dbReference>
<comment type="catalytic activity">
    <reaction evidence="6 7">
        <text>NAD(+) + (deoxyribonucleotide)n-3'-hydroxyl + 5'-phospho-(deoxyribonucleotide)m = (deoxyribonucleotide)n+m + AMP + beta-nicotinamide D-nucleotide.</text>
        <dbReference type="EC" id="6.5.1.2"/>
    </reaction>
</comment>
<dbReference type="InterPro" id="IPR012340">
    <property type="entry name" value="NA-bd_OB-fold"/>
</dbReference>
<dbReference type="Gene3D" id="2.40.50.140">
    <property type="entry name" value="Nucleic acid-binding proteins"/>
    <property type="match status" value="1"/>
</dbReference>
<dbReference type="InterPro" id="IPR050326">
    <property type="entry name" value="NAD_dep_DNA_ligaseB"/>
</dbReference>
<dbReference type="Gene3D" id="1.10.287.610">
    <property type="entry name" value="Helix hairpin bin"/>
    <property type="match status" value="1"/>
</dbReference>
<proteinExistence type="inferred from homology"/>
<organism evidence="10 11">
    <name type="scientific">Stutzerimonas stutzeri</name>
    <name type="common">Pseudomonas stutzeri</name>
    <dbReference type="NCBI Taxonomy" id="316"/>
    <lineage>
        <taxon>Bacteria</taxon>
        <taxon>Pseudomonadati</taxon>
        <taxon>Pseudomonadota</taxon>
        <taxon>Gammaproteobacteria</taxon>
        <taxon>Pseudomonadales</taxon>
        <taxon>Pseudomonadaceae</taxon>
        <taxon>Stutzerimonas</taxon>
    </lineage>
</organism>
<protein>
    <recommendedName>
        <fullName evidence="7">DNA ligase B</fullName>
        <ecNumber evidence="7">6.5.1.2</ecNumber>
    </recommendedName>
    <alternativeName>
        <fullName evidence="7">Polydeoxyribonucleotide synthase [NAD(+)] B</fullName>
    </alternativeName>
</protein>
<evidence type="ECO:0000256" key="2">
    <source>
        <dbReference type="ARBA" id="ARBA00022705"/>
    </source>
</evidence>
<dbReference type="OrthoDB" id="9759736at2"/>
<dbReference type="PIRSF" id="PIRSF001604">
    <property type="entry name" value="LigA"/>
    <property type="match status" value="1"/>
</dbReference>
<comment type="caution">
    <text evidence="10">The sequence shown here is derived from an EMBL/GenBank/DDBJ whole genome shotgun (WGS) entry which is preliminary data.</text>
</comment>
<dbReference type="HAMAP" id="MF_01587">
    <property type="entry name" value="DNA_ligase_B"/>
    <property type="match status" value="1"/>
</dbReference>
<comment type="function">
    <text evidence="7">Catalyzes the formation of phosphodiester linkages between 5'-phosphoryl and 3'-hydroxyl groups in double-stranded DNA using NAD as a coenzyme and as the energy source for the reaction.</text>
</comment>
<sequence length="556" mass="61236">MRPVITLLLCLAPVLSSAQCPDWSAERAKSESRALQRQLAEWDDAYHRRGITLVDDEVYDQAVARLQQWNACFAPASAITTDPLATATGDVPHPVVQTGLTKLADRAAVAAWMAQRADLWVQPKVDGVAVTLHYRNGSLIQAISRGNGSRGQDWTARARQLPAIPPRLAITEDVVLQGELYWRLDHHVQATVGSAGARAQAAGAMARQMLDQGTARQIGLFVWDWPNGPSNMQARLDGLTAMGFAQSAALSVPIETITHAEHWRDHWFHHPLPFASDGIVLRQGRRPDSDDWQARPPDWAAAWKYPVRTAVARVRQVQFSIGRTGKITPVLELEPLQLDDRRISRVSLGSLARWQAADIRPDDQVAIALAGLTIPRYDGVVWRAQRRQPVDAPASDAYHALSCWQASPGCEQQFLARLVWLSGKQGLDLPQLGPGTWQTLVESGLVVSALDWLQLDQHHLLPIPGIGEASASRLAASFQLARERPFKAWLKALGIPPTGDTQLADDWNTLATTSLEQWQSRPGIGATRARQLRAFLSAPEVVHLRQQLHDAGIVGF</sequence>
<keyword evidence="2 7" id="KW-0235">DNA replication</keyword>
<dbReference type="InterPro" id="IPR013840">
    <property type="entry name" value="DNAligase_N"/>
</dbReference>
<gene>
    <name evidence="7" type="primary">ligB</name>
    <name evidence="10" type="ORF">UF78_20050</name>
</gene>
<evidence type="ECO:0000256" key="7">
    <source>
        <dbReference type="HAMAP-Rule" id="MF_01587"/>
    </source>
</evidence>
<dbReference type="InterPro" id="IPR010994">
    <property type="entry name" value="RuvA_2-like"/>
</dbReference>
<evidence type="ECO:0000313" key="10">
    <source>
        <dbReference type="EMBL" id="KJH79460.1"/>
    </source>
</evidence>
<keyword evidence="8" id="KW-0732">Signal</keyword>
<feature type="active site" description="N6-AMP-lysine intermediate" evidence="7">
    <location>
        <position position="124"/>
    </location>
</feature>
<dbReference type="Gene3D" id="3.30.470.30">
    <property type="entry name" value="DNA ligase/mRNA capping enzyme"/>
    <property type="match status" value="1"/>
</dbReference>
<dbReference type="EMBL" id="JYHV01000037">
    <property type="protein sequence ID" value="KJH79460.1"/>
    <property type="molecule type" value="Genomic_DNA"/>
</dbReference>
<dbReference type="SUPFAM" id="SSF56091">
    <property type="entry name" value="DNA ligase/mRNA capping enzyme, catalytic domain"/>
    <property type="match status" value="1"/>
</dbReference>
<accession>A0A0D9AEK6</accession>
<dbReference type="Pfam" id="PF01653">
    <property type="entry name" value="DNA_ligase_aden"/>
    <property type="match status" value="1"/>
</dbReference>
<keyword evidence="3 7" id="KW-0227">DNA damage</keyword>
<evidence type="ECO:0000256" key="6">
    <source>
        <dbReference type="ARBA" id="ARBA00034005"/>
    </source>
</evidence>
<dbReference type="SUPFAM" id="SSF50249">
    <property type="entry name" value="Nucleic acid-binding proteins"/>
    <property type="match status" value="1"/>
</dbReference>
<evidence type="ECO:0000256" key="8">
    <source>
        <dbReference type="SAM" id="SignalP"/>
    </source>
</evidence>
<keyword evidence="5 7" id="KW-0234">DNA repair</keyword>